<evidence type="ECO:0000313" key="6">
    <source>
        <dbReference type="EMBL" id="HHY27333.1"/>
    </source>
</evidence>
<keyword evidence="3" id="KW-0547">Nucleotide-binding</keyword>
<dbReference type="PANTHER" id="PTHR43335">
    <property type="entry name" value="ABC TRANSPORTER, ATP-BINDING PROTEIN"/>
    <property type="match status" value="1"/>
</dbReference>
<name>A0A7C7D6B1_9FIRM</name>
<dbReference type="PROSITE" id="PS50893">
    <property type="entry name" value="ABC_TRANSPORTER_2"/>
    <property type="match status" value="1"/>
</dbReference>
<evidence type="ECO:0000313" key="7">
    <source>
        <dbReference type="Proteomes" id="UP000553059"/>
    </source>
</evidence>
<keyword evidence="2" id="KW-0813">Transport</keyword>
<comment type="similarity">
    <text evidence="1">Belongs to the ABC transporter superfamily.</text>
</comment>
<reference evidence="6 7" key="1">
    <citation type="journal article" date="2020" name="Biotechnol. Biofuels">
        <title>New insights from the biogas microbiome by comprehensive genome-resolved metagenomics of nearly 1600 species originating from multiple anaerobic digesters.</title>
        <authorList>
            <person name="Campanaro S."/>
            <person name="Treu L."/>
            <person name="Rodriguez-R L.M."/>
            <person name="Kovalovszki A."/>
            <person name="Ziels R.M."/>
            <person name="Maus I."/>
            <person name="Zhu X."/>
            <person name="Kougias P.G."/>
            <person name="Basile A."/>
            <person name="Luo G."/>
            <person name="Schluter A."/>
            <person name="Konstantinidis K.T."/>
            <person name="Angelidaki I."/>
        </authorList>
    </citation>
    <scope>NUCLEOTIDE SEQUENCE [LARGE SCALE GENOMIC DNA]</scope>
    <source>
        <strain evidence="6">AS05jafATM_4</strain>
    </source>
</reference>
<dbReference type="Proteomes" id="UP000553059">
    <property type="component" value="Unassembled WGS sequence"/>
</dbReference>
<keyword evidence="4 6" id="KW-0067">ATP-binding</keyword>
<dbReference type="GO" id="GO:0005524">
    <property type="term" value="F:ATP binding"/>
    <property type="evidence" value="ECO:0007669"/>
    <property type="project" value="UniProtKB-KW"/>
</dbReference>
<evidence type="ECO:0000256" key="2">
    <source>
        <dbReference type="ARBA" id="ARBA00022448"/>
    </source>
</evidence>
<dbReference type="SMART" id="SM00382">
    <property type="entry name" value="AAA"/>
    <property type="match status" value="1"/>
</dbReference>
<evidence type="ECO:0000256" key="4">
    <source>
        <dbReference type="ARBA" id="ARBA00022840"/>
    </source>
</evidence>
<dbReference type="EMBL" id="DUTF01000249">
    <property type="protein sequence ID" value="HHY27333.1"/>
    <property type="molecule type" value="Genomic_DNA"/>
</dbReference>
<dbReference type="InterPro" id="IPR003439">
    <property type="entry name" value="ABC_transporter-like_ATP-bd"/>
</dbReference>
<evidence type="ECO:0000256" key="1">
    <source>
        <dbReference type="ARBA" id="ARBA00005417"/>
    </source>
</evidence>
<dbReference type="Gene3D" id="3.40.50.300">
    <property type="entry name" value="P-loop containing nucleotide triphosphate hydrolases"/>
    <property type="match status" value="1"/>
</dbReference>
<protein>
    <submittedName>
        <fullName evidence="6">ABC transporter ATP-binding protein</fullName>
    </submittedName>
</protein>
<dbReference type="SUPFAM" id="SSF52540">
    <property type="entry name" value="P-loop containing nucleoside triphosphate hydrolases"/>
    <property type="match status" value="1"/>
</dbReference>
<gene>
    <name evidence="6" type="ORF">GX523_11450</name>
</gene>
<sequence>MEKVIEINNLTKLYKNGRGINDLNLDIYQGEIFGFLGPNGAGKTTAMKIMTGLIAPDRGDVKIFGHSILEEYEKAMAHVGCIIEIPETYPYLSAYDNLRQLARFYQNVDGKRIEEVLELTGMLRYKNEKPKRFSLGMKQRLGLSAAILSRPKVVILDEPLNGLDVEGMIDIRKLILHLAEQEQTTFFISSHLIHDVELTCNKIGVIYNGMLLNVQTTEDILKNYATLENYFVSEVERNGRVSSSINQRA</sequence>
<dbReference type="PANTHER" id="PTHR43335:SF4">
    <property type="entry name" value="ABC TRANSPORTER, ATP-BINDING PROTEIN"/>
    <property type="match status" value="1"/>
</dbReference>
<proteinExistence type="inferred from homology"/>
<evidence type="ECO:0000259" key="5">
    <source>
        <dbReference type="PROSITE" id="PS50893"/>
    </source>
</evidence>
<accession>A0A7C7D6B1</accession>
<feature type="domain" description="ABC transporter" evidence="5">
    <location>
        <begin position="5"/>
        <end position="233"/>
    </location>
</feature>
<organism evidence="6 7">
    <name type="scientific">Desulfitobacterium dehalogenans</name>
    <dbReference type="NCBI Taxonomy" id="36854"/>
    <lineage>
        <taxon>Bacteria</taxon>
        <taxon>Bacillati</taxon>
        <taxon>Bacillota</taxon>
        <taxon>Clostridia</taxon>
        <taxon>Eubacteriales</taxon>
        <taxon>Desulfitobacteriaceae</taxon>
        <taxon>Desulfitobacterium</taxon>
    </lineage>
</organism>
<dbReference type="GO" id="GO:0016887">
    <property type="term" value="F:ATP hydrolysis activity"/>
    <property type="evidence" value="ECO:0007669"/>
    <property type="project" value="InterPro"/>
</dbReference>
<dbReference type="PROSITE" id="PS00211">
    <property type="entry name" value="ABC_TRANSPORTER_1"/>
    <property type="match status" value="1"/>
</dbReference>
<dbReference type="InterPro" id="IPR003593">
    <property type="entry name" value="AAA+_ATPase"/>
</dbReference>
<dbReference type="AlphaFoldDB" id="A0A7C7D6B1"/>
<dbReference type="InterPro" id="IPR027417">
    <property type="entry name" value="P-loop_NTPase"/>
</dbReference>
<dbReference type="InterPro" id="IPR017871">
    <property type="entry name" value="ABC_transporter-like_CS"/>
</dbReference>
<dbReference type="Pfam" id="PF00005">
    <property type="entry name" value="ABC_tran"/>
    <property type="match status" value="1"/>
</dbReference>
<comment type="caution">
    <text evidence="6">The sequence shown here is derived from an EMBL/GenBank/DDBJ whole genome shotgun (WGS) entry which is preliminary data.</text>
</comment>
<evidence type="ECO:0000256" key="3">
    <source>
        <dbReference type="ARBA" id="ARBA00022741"/>
    </source>
</evidence>